<dbReference type="SUPFAM" id="SSF50729">
    <property type="entry name" value="PH domain-like"/>
    <property type="match status" value="1"/>
</dbReference>
<reference evidence="3 4" key="1">
    <citation type="submission" date="2014-09" db="EMBL/GenBank/DDBJ databases">
        <authorList>
            <person name="Ellenberger Sabrina"/>
        </authorList>
    </citation>
    <scope>NUCLEOTIDE SEQUENCE [LARGE SCALE GENOMIC DNA]</scope>
    <source>
        <strain evidence="3 4">CBS 412.66</strain>
    </source>
</reference>
<evidence type="ECO:0000313" key="3">
    <source>
        <dbReference type="EMBL" id="CEP07952.1"/>
    </source>
</evidence>
<dbReference type="Pfam" id="PF00169">
    <property type="entry name" value="PH"/>
    <property type="match status" value="1"/>
</dbReference>
<dbReference type="PROSITE" id="PS50003">
    <property type="entry name" value="PH_DOMAIN"/>
    <property type="match status" value="1"/>
</dbReference>
<evidence type="ECO:0000313" key="4">
    <source>
        <dbReference type="Proteomes" id="UP000054107"/>
    </source>
</evidence>
<feature type="compositionally biased region" description="Low complexity" evidence="1">
    <location>
        <begin position="9"/>
        <end position="21"/>
    </location>
</feature>
<dbReference type="Gene3D" id="2.30.29.30">
    <property type="entry name" value="Pleckstrin-homology domain (PH domain)/Phosphotyrosine-binding domain (PTB)"/>
    <property type="match status" value="1"/>
</dbReference>
<dbReference type="STRING" id="35722.A0A0B7MSE0"/>
<gene>
    <name evidence="3" type="primary">PARPA_01261.1 scaffold 1359</name>
</gene>
<evidence type="ECO:0000256" key="1">
    <source>
        <dbReference type="SAM" id="MobiDB-lite"/>
    </source>
</evidence>
<dbReference type="InterPro" id="IPR011993">
    <property type="entry name" value="PH-like_dom_sf"/>
</dbReference>
<name>A0A0B7MSE0_9FUNG</name>
<dbReference type="EMBL" id="LN719426">
    <property type="protein sequence ID" value="CEP07952.1"/>
    <property type="molecule type" value="Genomic_DNA"/>
</dbReference>
<sequence length="356" mass="39576">MVFGNRSPQSQASSSSSSTTALNRGNHIKPLAILTNAIASVSNAAPMSGSIPFPFHQEHNLATTMKRIKTNDSMLDLSNPQTYRPKLHGIHVDVILQQATCSGWLNKHRAPTFSFIRNIKRRYVVLVDRMLYAFKSETPETYREFLELTKNTHAFVTDQFAGELFCIEIRKVGHDDTCSWFLQADDAESMKLWLDRIKKTIALLRAGTSDSITITQESLAKITTEDEEYARIAQNAKKQAIYSSPTSSQSNISLSDSNSYPQSLNSSFIATSTNPLQPVTHTNNMENESIFSFASSDYSSILDINTSYINSRKSSLRVARPSLTSSLTNYSLPAVLPPQLPPPKSQPPPIPSYAFL</sequence>
<proteinExistence type="predicted"/>
<protein>
    <recommendedName>
        <fullName evidence="2">PH domain-containing protein</fullName>
    </recommendedName>
</protein>
<evidence type="ECO:0000259" key="2">
    <source>
        <dbReference type="PROSITE" id="PS50003"/>
    </source>
</evidence>
<dbReference type="Proteomes" id="UP000054107">
    <property type="component" value="Unassembled WGS sequence"/>
</dbReference>
<organism evidence="3 4">
    <name type="scientific">Parasitella parasitica</name>
    <dbReference type="NCBI Taxonomy" id="35722"/>
    <lineage>
        <taxon>Eukaryota</taxon>
        <taxon>Fungi</taxon>
        <taxon>Fungi incertae sedis</taxon>
        <taxon>Mucoromycota</taxon>
        <taxon>Mucoromycotina</taxon>
        <taxon>Mucoromycetes</taxon>
        <taxon>Mucorales</taxon>
        <taxon>Mucorineae</taxon>
        <taxon>Mucoraceae</taxon>
        <taxon>Parasitella</taxon>
    </lineage>
</organism>
<dbReference type="CDD" id="cd00821">
    <property type="entry name" value="PH"/>
    <property type="match status" value="1"/>
</dbReference>
<feature type="region of interest" description="Disordered" evidence="1">
    <location>
        <begin position="1"/>
        <end position="21"/>
    </location>
</feature>
<dbReference type="AlphaFoldDB" id="A0A0B7MSE0"/>
<dbReference type="SMART" id="SM00233">
    <property type="entry name" value="PH"/>
    <property type="match status" value="1"/>
</dbReference>
<accession>A0A0B7MSE0</accession>
<keyword evidence="4" id="KW-1185">Reference proteome</keyword>
<dbReference type="OrthoDB" id="185175at2759"/>
<dbReference type="InterPro" id="IPR001849">
    <property type="entry name" value="PH_domain"/>
</dbReference>
<feature type="domain" description="PH" evidence="2">
    <location>
        <begin position="98"/>
        <end position="202"/>
    </location>
</feature>